<dbReference type="Pfam" id="PF13561">
    <property type="entry name" value="adh_short_C2"/>
    <property type="match status" value="1"/>
</dbReference>
<sequence length="250" mass="26265">MNRIDAAPAPQKETSFIGSHVMIFGGSSGIGLSAARQAKEAGARVTIIGSDAARTASVAMQQGFEWRNADITDKEAIEAALADVERVDHLVLLAGSFVAGKIMEAEPVYLRRAFDERIWASVDILRTLGNRLSDNASVTFISGILADRPNAMGTAVLAAASSAMEGLARGLALELAPRRFNTLSPGTTNTALLGRTLGDARDGYVSSLSAQLPLKEIVSADAAGAAVLFLMQNPFMNGEVLHIDGGQRLV</sequence>
<dbReference type="Proteomes" id="UP001228139">
    <property type="component" value="Chromosome"/>
</dbReference>
<name>A0AA50DFT8_9GAMM</name>
<dbReference type="Gene3D" id="3.40.50.720">
    <property type="entry name" value="NAD(P)-binding Rossmann-like Domain"/>
    <property type="match status" value="1"/>
</dbReference>
<protein>
    <submittedName>
        <fullName evidence="3">SDR family oxidoreductase</fullName>
    </submittedName>
</protein>
<dbReference type="InterPro" id="IPR002347">
    <property type="entry name" value="SDR_fam"/>
</dbReference>
<evidence type="ECO:0000313" key="3">
    <source>
        <dbReference type="EMBL" id="WLS77292.1"/>
    </source>
</evidence>
<keyword evidence="4" id="KW-1185">Reference proteome</keyword>
<dbReference type="PANTHER" id="PTHR43477:SF1">
    <property type="entry name" value="DIHYDROANTICAPSIN 7-DEHYDROGENASE"/>
    <property type="match status" value="1"/>
</dbReference>
<reference evidence="3 4" key="1">
    <citation type="submission" date="2023-07" db="EMBL/GenBank/DDBJ databases">
        <title>Pathogenic bacteria of pear tree diseases.</title>
        <authorList>
            <person name="Zhang Z."/>
            <person name="He L."/>
            <person name="Huang R."/>
        </authorList>
    </citation>
    <scope>NUCLEOTIDE SEQUENCE [LARGE SCALE GENOMIC DNA]</scope>
    <source>
        <strain evidence="3 4">DE2</strain>
    </source>
</reference>
<dbReference type="PRINTS" id="PR00081">
    <property type="entry name" value="GDHRDH"/>
</dbReference>
<comment type="similarity">
    <text evidence="1">Belongs to the short-chain dehydrogenases/reductases (SDR) family.</text>
</comment>
<dbReference type="AlphaFoldDB" id="A0AA50DFT8"/>
<organism evidence="3 4">
    <name type="scientific">Erwinia pyri</name>
    <dbReference type="NCBI Taxonomy" id="3062598"/>
    <lineage>
        <taxon>Bacteria</taxon>
        <taxon>Pseudomonadati</taxon>
        <taxon>Pseudomonadota</taxon>
        <taxon>Gammaproteobacteria</taxon>
        <taxon>Enterobacterales</taxon>
        <taxon>Erwiniaceae</taxon>
        <taxon>Erwinia</taxon>
    </lineage>
</organism>
<dbReference type="InterPro" id="IPR036291">
    <property type="entry name" value="NAD(P)-bd_dom_sf"/>
</dbReference>
<dbReference type="PANTHER" id="PTHR43477">
    <property type="entry name" value="DIHYDROANTICAPSIN 7-DEHYDROGENASE"/>
    <property type="match status" value="1"/>
</dbReference>
<gene>
    <name evidence="3" type="ORF">Q3V30_12405</name>
</gene>
<accession>A0AA50DFT8</accession>
<evidence type="ECO:0000256" key="1">
    <source>
        <dbReference type="ARBA" id="ARBA00006484"/>
    </source>
</evidence>
<dbReference type="InterPro" id="IPR051122">
    <property type="entry name" value="SDR_DHRS6-like"/>
</dbReference>
<dbReference type="EMBL" id="CP132353">
    <property type="protein sequence ID" value="WLS77292.1"/>
    <property type="molecule type" value="Genomic_DNA"/>
</dbReference>
<evidence type="ECO:0000313" key="4">
    <source>
        <dbReference type="Proteomes" id="UP001228139"/>
    </source>
</evidence>
<keyword evidence="2" id="KW-0560">Oxidoreductase</keyword>
<evidence type="ECO:0000256" key="2">
    <source>
        <dbReference type="ARBA" id="ARBA00023002"/>
    </source>
</evidence>
<dbReference type="RefSeq" id="WP_306206079.1">
    <property type="nucleotide sequence ID" value="NZ_CP132353.1"/>
</dbReference>
<dbReference type="GO" id="GO:0016491">
    <property type="term" value="F:oxidoreductase activity"/>
    <property type="evidence" value="ECO:0007669"/>
    <property type="project" value="UniProtKB-KW"/>
</dbReference>
<proteinExistence type="inferred from homology"/>
<dbReference type="KEGG" id="epi:Q3V30_12405"/>
<dbReference type="SUPFAM" id="SSF51735">
    <property type="entry name" value="NAD(P)-binding Rossmann-fold domains"/>
    <property type="match status" value="1"/>
</dbReference>